<keyword evidence="2" id="KW-0812">Transmembrane</keyword>
<feature type="compositionally biased region" description="Pro residues" evidence="1">
    <location>
        <begin position="24"/>
        <end position="42"/>
    </location>
</feature>
<feature type="transmembrane region" description="Helical" evidence="2">
    <location>
        <begin position="152"/>
        <end position="171"/>
    </location>
</feature>
<feature type="transmembrane region" description="Helical" evidence="2">
    <location>
        <begin position="125"/>
        <end position="146"/>
    </location>
</feature>
<name>A0ABP8ANQ6_9ACTN</name>
<evidence type="ECO:0000313" key="4">
    <source>
        <dbReference type="Proteomes" id="UP001501251"/>
    </source>
</evidence>
<evidence type="ECO:0000256" key="2">
    <source>
        <dbReference type="SAM" id="Phobius"/>
    </source>
</evidence>
<protein>
    <submittedName>
        <fullName evidence="3">Uncharacterized protein</fullName>
    </submittedName>
</protein>
<feature type="region of interest" description="Disordered" evidence="1">
    <location>
        <begin position="1"/>
        <end position="52"/>
    </location>
</feature>
<organism evidence="3 4">
    <name type="scientific">Streptosporangium oxazolinicum</name>
    <dbReference type="NCBI Taxonomy" id="909287"/>
    <lineage>
        <taxon>Bacteria</taxon>
        <taxon>Bacillati</taxon>
        <taxon>Actinomycetota</taxon>
        <taxon>Actinomycetes</taxon>
        <taxon>Streptosporangiales</taxon>
        <taxon>Streptosporangiaceae</taxon>
        <taxon>Streptosporangium</taxon>
    </lineage>
</organism>
<accession>A0ABP8ANQ6</accession>
<evidence type="ECO:0000256" key="1">
    <source>
        <dbReference type="SAM" id="MobiDB-lite"/>
    </source>
</evidence>
<keyword evidence="2" id="KW-0472">Membrane</keyword>
<keyword evidence="4" id="KW-1185">Reference proteome</keyword>
<sequence>MDPNDLQARLQALAAQRANSPTSAPAPVPAPVPQPRYQPPTEIPQEPEPEWPTWVPQQLLSEEVEPPVVDADPFFEQYFTPQADPQTAMYEPFDQLDDLRDDQEEAGQVQITPSANAAYRAKRTALQGLIVSVLVAVGGVLTSLQLDAGVDWKLVAVSVGQAVLTALVSYLHNDNSAAASASE</sequence>
<keyword evidence="2" id="KW-1133">Transmembrane helix</keyword>
<feature type="compositionally biased region" description="Low complexity" evidence="1">
    <location>
        <begin position="1"/>
        <end position="23"/>
    </location>
</feature>
<reference evidence="4" key="1">
    <citation type="journal article" date="2019" name="Int. J. Syst. Evol. Microbiol.">
        <title>The Global Catalogue of Microorganisms (GCM) 10K type strain sequencing project: providing services to taxonomists for standard genome sequencing and annotation.</title>
        <authorList>
            <consortium name="The Broad Institute Genomics Platform"/>
            <consortium name="The Broad Institute Genome Sequencing Center for Infectious Disease"/>
            <person name="Wu L."/>
            <person name="Ma J."/>
        </authorList>
    </citation>
    <scope>NUCLEOTIDE SEQUENCE [LARGE SCALE GENOMIC DNA]</scope>
    <source>
        <strain evidence="4">JCM 17388</strain>
    </source>
</reference>
<gene>
    <name evidence="3" type="ORF">GCM10022252_19750</name>
</gene>
<comment type="caution">
    <text evidence="3">The sequence shown here is derived from an EMBL/GenBank/DDBJ whole genome shotgun (WGS) entry which is preliminary data.</text>
</comment>
<dbReference type="EMBL" id="BAABAQ010000003">
    <property type="protein sequence ID" value="GAA4186986.1"/>
    <property type="molecule type" value="Genomic_DNA"/>
</dbReference>
<proteinExistence type="predicted"/>
<dbReference type="RefSeq" id="WP_344917334.1">
    <property type="nucleotide sequence ID" value="NZ_BAABAQ010000003.1"/>
</dbReference>
<evidence type="ECO:0000313" key="3">
    <source>
        <dbReference type="EMBL" id="GAA4186986.1"/>
    </source>
</evidence>
<dbReference type="Proteomes" id="UP001501251">
    <property type="component" value="Unassembled WGS sequence"/>
</dbReference>